<protein>
    <submittedName>
        <fullName evidence="1">Uncharacterized protein</fullName>
    </submittedName>
</protein>
<gene>
    <name evidence="1" type="ORF">F5876DRAFT_44603</name>
</gene>
<accession>A0ACC1TWF5</accession>
<evidence type="ECO:0000313" key="1">
    <source>
        <dbReference type="EMBL" id="KAJ3809102.1"/>
    </source>
</evidence>
<organism evidence="1 2">
    <name type="scientific">Lentinula aff. lateritia</name>
    <dbReference type="NCBI Taxonomy" id="2804960"/>
    <lineage>
        <taxon>Eukaryota</taxon>
        <taxon>Fungi</taxon>
        <taxon>Dikarya</taxon>
        <taxon>Basidiomycota</taxon>
        <taxon>Agaricomycotina</taxon>
        <taxon>Agaricomycetes</taxon>
        <taxon>Agaricomycetidae</taxon>
        <taxon>Agaricales</taxon>
        <taxon>Marasmiineae</taxon>
        <taxon>Omphalotaceae</taxon>
        <taxon>Lentinula</taxon>
    </lineage>
</organism>
<name>A0ACC1TWF5_9AGAR</name>
<dbReference type="EMBL" id="MU795179">
    <property type="protein sequence ID" value="KAJ3809102.1"/>
    <property type="molecule type" value="Genomic_DNA"/>
</dbReference>
<sequence>MPNFDVRKELQIRYQVDRRHLYDYFHSRGLRVAKEDRHSNLTRSRIAKAKAQTNGDENVKVFRDCIYT</sequence>
<keyword evidence="2" id="KW-1185">Reference proteome</keyword>
<dbReference type="Proteomes" id="UP001163835">
    <property type="component" value="Unassembled WGS sequence"/>
</dbReference>
<evidence type="ECO:0000313" key="2">
    <source>
        <dbReference type="Proteomes" id="UP001163835"/>
    </source>
</evidence>
<comment type="caution">
    <text evidence="1">The sequence shown here is derived from an EMBL/GenBank/DDBJ whole genome shotgun (WGS) entry which is preliminary data.</text>
</comment>
<reference evidence="1" key="1">
    <citation type="submission" date="2022-09" db="EMBL/GenBank/DDBJ databases">
        <title>A Global Phylogenomic Analysis of the Shiitake Genus Lentinula.</title>
        <authorList>
            <consortium name="DOE Joint Genome Institute"/>
            <person name="Sierra-Patev S."/>
            <person name="Min B."/>
            <person name="Naranjo-Ortiz M."/>
            <person name="Looney B."/>
            <person name="Konkel Z."/>
            <person name="Slot J.C."/>
            <person name="Sakamoto Y."/>
            <person name="Steenwyk J.L."/>
            <person name="Rokas A."/>
            <person name="Carro J."/>
            <person name="Camarero S."/>
            <person name="Ferreira P."/>
            <person name="Molpeceres G."/>
            <person name="Ruiz-Duenas F.J."/>
            <person name="Serrano A."/>
            <person name="Henrissat B."/>
            <person name="Drula E."/>
            <person name="Hughes K.W."/>
            <person name="Mata J.L."/>
            <person name="Ishikawa N.K."/>
            <person name="Vargas-Isla R."/>
            <person name="Ushijima S."/>
            <person name="Smith C.A."/>
            <person name="Ahrendt S."/>
            <person name="Andreopoulos W."/>
            <person name="He G."/>
            <person name="Labutti K."/>
            <person name="Lipzen A."/>
            <person name="Ng V."/>
            <person name="Riley R."/>
            <person name="Sandor L."/>
            <person name="Barry K."/>
            <person name="Martinez A.T."/>
            <person name="Xiao Y."/>
            <person name="Gibbons J.G."/>
            <person name="Terashima K."/>
            <person name="Grigoriev I.V."/>
            <person name="Hibbett D.S."/>
        </authorList>
    </citation>
    <scope>NUCLEOTIDE SEQUENCE</scope>
    <source>
        <strain evidence="1">TMI1499</strain>
    </source>
</reference>
<proteinExistence type="predicted"/>